<sequence>SKRIGSQRNERFLKSNNINHSPVMLNNQARNLRGGQTKIRCGRSATKMRQDTIHKCLSGPVSQSHFTGNRNKRSNQTFTLEDFQLHPCTVAPALNLTRNFSSATISIASQKILPD</sequence>
<dbReference type="EMBL" id="HACG01018741">
    <property type="protein sequence ID" value="CEK65606.1"/>
    <property type="molecule type" value="Transcribed_RNA"/>
</dbReference>
<proteinExistence type="predicted"/>
<gene>
    <name evidence="1" type="primary">ORF55575</name>
</gene>
<reference evidence="1" key="1">
    <citation type="submission" date="2014-12" db="EMBL/GenBank/DDBJ databases">
        <title>Insight into the proteome of Arion vulgaris.</title>
        <authorList>
            <person name="Aradska J."/>
            <person name="Bulat T."/>
            <person name="Smidak R."/>
            <person name="Sarate P."/>
            <person name="Gangsoo J."/>
            <person name="Sialana F."/>
            <person name="Bilban M."/>
            <person name="Lubec G."/>
        </authorList>
    </citation>
    <scope>NUCLEOTIDE SEQUENCE</scope>
    <source>
        <tissue evidence="1">Skin</tissue>
    </source>
</reference>
<feature type="non-terminal residue" evidence="1">
    <location>
        <position position="1"/>
    </location>
</feature>
<organism evidence="1">
    <name type="scientific">Arion vulgaris</name>
    <dbReference type="NCBI Taxonomy" id="1028688"/>
    <lineage>
        <taxon>Eukaryota</taxon>
        <taxon>Metazoa</taxon>
        <taxon>Spiralia</taxon>
        <taxon>Lophotrochozoa</taxon>
        <taxon>Mollusca</taxon>
        <taxon>Gastropoda</taxon>
        <taxon>Heterobranchia</taxon>
        <taxon>Euthyneura</taxon>
        <taxon>Panpulmonata</taxon>
        <taxon>Eupulmonata</taxon>
        <taxon>Stylommatophora</taxon>
        <taxon>Helicina</taxon>
        <taxon>Arionoidea</taxon>
        <taxon>Arionidae</taxon>
        <taxon>Arion</taxon>
    </lineage>
</organism>
<evidence type="ECO:0000313" key="1">
    <source>
        <dbReference type="EMBL" id="CEK65606.1"/>
    </source>
</evidence>
<accession>A0A0B6ZCK8</accession>
<feature type="non-terminal residue" evidence="1">
    <location>
        <position position="115"/>
    </location>
</feature>
<dbReference type="AlphaFoldDB" id="A0A0B6ZCK8"/>
<protein>
    <submittedName>
        <fullName evidence="1">Uncharacterized protein</fullName>
    </submittedName>
</protein>
<name>A0A0B6ZCK8_9EUPU</name>